<gene>
    <name evidence="2" type="ORF">RCL2_002842400</name>
</gene>
<evidence type="ECO:0000313" key="3">
    <source>
        <dbReference type="Proteomes" id="UP000615446"/>
    </source>
</evidence>
<feature type="chain" id="PRO_5034824489" evidence="1">
    <location>
        <begin position="22"/>
        <end position="80"/>
    </location>
</feature>
<organism evidence="2 3">
    <name type="scientific">Rhizophagus clarus</name>
    <dbReference type="NCBI Taxonomy" id="94130"/>
    <lineage>
        <taxon>Eukaryota</taxon>
        <taxon>Fungi</taxon>
        <taxon>Fungi incertae sedis</taxon>
        <taxon>Mucoromycota</taxon>
        <taxon>Glomeromycotina</taxon>
        <taxon>Glomeromycetes</taxon>
        <taxon>Glomerales</taxon>
        <taxon>Glomeraceae</taxon>
        <taxon>Rhizophagus</taxon>
    </lineage>
</organism>
<evidence type="ECO:0000256" key="1">
    <source>
        <dbReference type="SAM" id="SignalP"/>
    </source>
</evidence>
<dbReference type="AlphaFoldDB" id="A0A8H3M795"/>
<dbReference type="OrthoDB" id="2329221at2759"/>
<dbReference type="Proteomes" id="UP000615446">
    <property type="component" value="Unassembled WGS sequence"/>
</dbReference>
<proteinExistence type="predicted"/>
<dbReference type="EMBL" id="BLAL01000304">
    <property type="protein sequence ID" value="GET02043.1"/>
    <property type="molecule type" value="Genomic_DNA"/>
</dbReference>
<name>A0A8H3M795_9GLOM</name>
<keyword evidence="1" id="KW-0732">Signal</keyword>
<reference evidence="2" key="1">
    <citation type="submission" date="2019-10" db="EMBL/GenBank/DDBJ databases">
        <title>Conservation and host-specific expression of non-tandemly repeated heterogenous ribosome RNA gene in arbuscular mycorrhizal fungi.</title>
        <authorList>
            <person name="Maeda T."/>
            <person name="Kobayashi Y."/>
            <person name="Nakagawa T."/>
            <person name="Ezawa T."/>
            <person name="Yamaguchi K."/>
            <person name="Bino T."/>
            <person name="Nishimoto Y."/>
            <person name="Shigenobu S."/>
            <person name="Kawaguchi M."/>
        </authorList>
    </citation>
    <scope>NUCLEOTIDE SEQUENCE</scope>
    <source>
        <strain evidence="2">HR1</strain>
    </source>
</reference>
<evidence type="ECO:0000313" key="2">
    <source>
        <dbReference type="EMBL" id="GET02043.1"/>
    </source>
</evidence>
<protein>
    <submittedName>
        <fullName evidence="2">Uncharacterized protein</fullName>
    </submittedName>
</protein>
<feature type="signal peptide" evidence="1">
    <location>
        <begin position="1"/>
        <end position="21"/>
    </location>
</feature>
<accession>A0A8H3M795</accession>
<comment type="caution">
    <text evidence="2">The sequence shown here is derived from an EMBL/GenBank/DDBJ whole genome shotgun (WGS) entry which is preliminary data.</text>
</comment>
<sequence length="80" mass="9162">MKPFLWLLIIYFIVCNILVHALPAHEDQSFPLAKRCNFFRRLTSGCGEQGLNEDCATQECKDGLKCREDPITHGFTCKDN</sequence>